<reference evidence="1" key="1">
    <citation type="submission" date="2014-09" db="EMBL/GenBank/DDBJ databases">
        <authorList>
            <person name="Magalhaes I.L.F."/>
            <person name="Oliveira U."/>
            <person name="Santos F.R."/>
            <person name="Vidigal T.H.D.A."/>
            <person name="Brescovit A.D."/>
            <person name="Santos A.J."/>
        </authorList>
    </citation>
    <scope>NUCLEOTIDE SEQUENCE</scope>
    <source>
        <tissue evidence="1">Shoot tissue taken approximately 20 cm above the soil surface</tissue>
    </source>
</reference>
<organism evidence="1">
    <name type="scientific">Arundo donax</name>
    <name type="common">Giant reed</name>
    <name type="synonym">Donax arundinaceus</name>
    <dbReference type="NCBI Taxonomy" id="35708"/>
    <lineage>
        <taxon>Eukaryota</taxon>
        <taxon>Viridiplantae</taxon>
        <taxon>Streptophyta</taxon>
        <taxon>Embryophyta</taxon>
        <taxon>Tracheophyta</taxon>
        <taxon>Spermatophyta</taxon>
        <taxon>Magnoliopsida</taxon>
        <taxon>Liliopsida</taxon>
        <taxon>Poales</taxon>
        <taxon>Poaceae</taxon>
        <taxon>PACMAD clade</taxon>
        <taxon>Arundinoideae</taxon>
        <taxon>Arundineae</taxon>
        <taxon>Arundo</taxon>
    </lineage>
</organism>
<dbReference type="EMBL" id="GBRH01207926">
    <property type="protein sequence ID" value="JAD89969.1"/>
    <property type="molecule type" value="Transcribed_RNA"/>
</dbReference>
<protein>
    <submittedName>
        <fullName evidence="1">Uncharacterized protein</fullName>
    </submittedName>
</protein>
<proteinExistence type="predicted"/>
<sequence length="60" mass="6774">MLPENITLILSTFNNKWGNWMQVPRQTSTGKFNKNRCSAKLVHVNLTKIDVVSSDPTAEV</sequence>
<dbReference type="AlphaFoldDB" id="A0A0A9DMY5"/>
<evidence type="ECO:0000313" key="1">
    <source>
        <dbReference type="EMBL" id="JAD89969.1"/>
    </source>
</evidence>
<name>A0A0A9DMY5_ARUDO</name>
<accession>A0A0A9DMY5</accession>
<reference evidence="1" key="2">
    <citation type="journal article" date="2015" name="Data Brief">
        <title>Shoot transcriptome of the giant reed, Arundo donax.</title>
        <authorList>
            <person name="Barrero R.A."/>
            <person name="Guerrero F.D."/>
            <person name="Moolhuijzen P."/>
            <person name="Goolsby J.A."/>
            <person name="Tidwell J."/>
            <person name="Bellgard S.E."/>
            <person name="Bellgard M.I."/>
        </authorList>
    </citation>
    <scope>NUCLEOTIDE SEQUENCE</scope>
    <source>
        <tissue evidence="1">Shoot tissue taken approximately 20 cm above the soil surface</tissue>
    </source>
</reference>